<comment type="caution">
    <text evidence="1">The sequence shown here is derived from an EMBL/GenBank/DDBJ whole genome shotgun (WGS) entry which is preliminary data.</text>
</comment>
<gene>
    <name evidence="1" type="ORF">CRG98_018761</name>
</gene>
<dbReference type="AlphaFoldDB" id="A0A2I0JYG1"/>
<reference evidence="1 2" key="1">
    <citation type="submission" date="2017-11" db="EMBL/GenBank/DDBJ databases">
        <title>De-novo sequencing of pomegranate (Punica granatum L.) genome.</title>
        <authorList>
            <person name="Akparov Z."/>
            <person name="Amiraslanov A."/>
            <person name="Hajiyeva S."/>
            <person name="Abbasov M."/>
            <person name="Kaur K."/>
            <person name="Hamwieh A."/>
            <person name="Solovyev V."/>
            <person name="Salamov A."/>
            <person name="Braich B."/>
            <person name="Kosarev P."/>
            <person name="Mahmoud A."/>
            <person name="Hajiyev E."/>
            <person name="Babayeva S."/>
            <person name="Izzatullayeva V."/>
            <person name="Mammadov A."/>
            <person name="Mammadov A."/>
            <person name="Sharifova S."/>
            <person name="Ojaghi J."/>
            <person name="Eynullazada K."/>
            <person name="Bayramov B."/>
            <person name="Abdulazimova A."/>
            <person name="Shahmuradov I."/>
        </authorList>
    </citation>
    <scope>NUCLEOTIDE SEQUENCE [LARGE SCALE GENOMIC DNA]</scope>
    <source>
        <strain evidence="2">cv. AG2017</strain>
        <tissue evidence="1">Leaf</tissue>
    </source>
</reference>
<evidence type="ECO:0000313" key="2">
    <source>
        <dbReference type="Proteomes" id="UP000233551"/>
    </source>
</evidence>
<dbReference type="EMBL" id="PGOL01001106">
    <property type="protein sequence ID" value="PKI60853.1"/>
    <property type="molecule type" value="Genomic_DNA"/>
</dbReference>
<sequence>MESSGSRQGPVGGVNPKVGEDIHGSFFCTSPRQHSPVPIADRAFAVRRGSGRAPSEVVVGRRVPHSVAGWRKVMHGLTPFRELPSSLLPYTLIGKRLGMEQKESQMRERQKADSLARHTSCQLGISKGSGQVIFSNPILDWFSCTAQPSNTDSFSSADHRYYKRQELQQTMIPYPMGYVSAPPQSSSLAVAKQPSGKAISYASLPGKRPCFLQICRASTHVSCKLAGQAPMCLANSLGKPPCFFCNTLFFKLCTFH</sequence>
<evidence type="ECO:0000313" key="1">
    <source>
        <dbReference type="EMBL" id="PKI60853.1"/>
    </source>
</evidence>
<accession>A0A2I0JYG1</accession>
<proteinExistence type="predicted"/>
<protein>
    <submittedName>
        <fullName evidence="1">Uncharacterized protein</fullName>
    </submittedName>
</protein>
<keyword evidence="2" id="KW-1185">Reference proteome</keyword>
<dbReference type="Proteomes" id="UP000233551">
    <property type="component" value="Unassembled WGS sequence"/>
</dbReference>
<organism evidence="1 2">
    <name type="scientific">Punica granatum</name>
    <name type="common">Pomegranate</name>
    <dbReference type="NCBI Taxonomy" id="22663"/>
    <lineage>
        <taxon>Eukaryota</taxon>
        <taxon>Viridiplantae</taxon>
        <taxon>Streptophyta</taxon>
        <taxon>Embryophyta</taxon>
        <taxon>Tracheophyta</taxon>
        <taxon>Spermatophyta</taxon>
        <taxon>Magnoliopsida</taxon>
        <taxon>eudicotyledons</taxon>
        <taxon>Gunneridae</taxon>
        <taxon>Pentapetalae</taxon>
        <taxon>rosids</taxon>
        <taxon>malvids</taxon>
        <taxon>Myrtales</taxon>
        <taxon>Lythraceae</taxon>
        <taxon>Punica</taxon>
    </lineage>
</organism>
<name>A0A2I0JYG1_PUNGR</name>